<dbReference type="InterPro" id="IPR035965">
    <property type="entry name" value="PAS-like_dom_sf"/>
</dbReference>
<evidence type="ECO:0000259" key="7">
    <source>
        <dbReference type="PROSITE" id="PS50112"/>
    </source>
</evidence>
<dbReference type="InterPro" id="IPR036097">
    <property type="entry name" value="HisK_dim/P_sf"/>
</dbReference>
<dbReference type="STRING" id="1224947.SAMN05216480_104110"/>
<dbReference type="PROSITE" id="PS50112">
    <property type="entry name" value="PAS"/>
    <property type="match status" value="1"/>
</dbReference>
<dbReference type="InterPro" id="IPR000014">
    <property type="entry name" value="PAS"/>
</dbReference>
<dbReference type="SUPFAM" id="SSF55874">
    <property type="entry name" value="ATPase domain of HSP90 chaperone/DNA topoisomerase II/histidine kinase"/>
    <property type="match status" value="1"/>
</dbReference>
<dbReference type="FunFam" id="3.30.565.10:FF:000006">
    <property type="entry name" value="Sensor histidine kinase WalK"/>
    <property type="match status" value="1"/>
</dbReference>
<dbReference type="InterPro" id="IPR003594">
    <property type="entry name" value="HATPase_dom"/>
</dbReference>
<keyword evidence="10" id="KW-1185">Reference proteome</keyword>
<proteinExistence type="predicted"/>
<dbReference type="SUPFAM" id="SSF55785">
    <property type="entry name" value="PYP-like sensor domain (PAS domain)"/>
    <property type="match status" value="1"/>
</dbReference>
<dbReference type="Gene3D" id="1.10.287.130">
    <property type="match status" value="1"/>
</dbReference>
<dbReference type="Pfam" id="PF00512">
    <property type="entry name" value="HisKA"/>
    <property type="match status" value="1"/>
</dbReference>
<dbReference type="SMART" id="SM00387">
    <property type="entry name" value="HATPase_c"/>
    <property type="match status" value="1"/>
</dbReference>
<dbReference type="InterPro" id="IPR000700">
    <property type="entry name" value="PAS-assoc_C"/>
</dbReference>
<name>A0A1I7GCZ5_9FLAO</name>
<dbReference type="SUPFAM" id="SSF47384">
    <property type="entry name" value="Homodimeric domain of signal transducing histidine kinase"/>
    <property type="match status" value="1"/>
</dbReference>
<evidence type="ECO:0000313" key="9">
    <source>
        <dbReference type="EMBL" id="SFU46305.1"/>
    </source>
</evidence>
<dbReference type="AlphaFoldDB" id="A0A1I7GCZ5"/>
<dbReference type="Gene3D" id="3.30.565.10">
    <property type="entry name" value="Histidine kinase-like ATPase, C-terminal domain"/>
    <property type="match status" value="1"/>
</dbReference>
<dbReference type="Pfam" id="PF02518">
    <property type="entry name" value="HATPase_c"/>
    <property type="match status" value="1"/>
</dbReference>
<evidence type="ECO:0000313" key="10">
    <source>
        <dbReference type="Proteomes" id="UP000199138"/>
    </source>
</evidence>
<dbReference type="Gene3D" id="3.30.450.20">
    <property type="entry name" value="PAS domain"/>
    <property type="match status" value="1"/>
</dbReference>
<protein>
    <recommendedName>
        <fullName evidence="2">histidine kinase</fullName>
        <ecNumber evidence="2">2.7.13.3</ecNumber>
    </recommendedName>
</protein>
<accession>A0A1I7GCZ5</accession>
<dbReference type="EC" id="2.7.13.3" evidence="2"/>
<reference evidence="10" key="1">
    <citation type="submission" date="2016-10" db="EMBL/GenBank/DDBJ databases">
        <authorList>
            <person name="Varghese N."/>
            <person name="Submissions S."/>
        </authorList>
    </citation>
    <scope>NUCLEOTIDE SEQUENCE [LARGE SCALE GENOMIC DNA]</scope>
    <source>
        <strain evidence="10">CGMCC 1.12333</strain>
    </source>
</reference>
<evidence type="ECO:0000259" key="8">
    <source>
        <dbReference type="PROSITE" id="PS50113"/>
    </source>
</evidence>
<dbReference type="GO" id="GO:0000155">
    <property type="term" value="F:phosphorelay sensor kinase activity"/>
    <property type="evidence" value="ECO:0007669"/>
    <property type="project" value="InterPro"/>
</dbReference>
<keyword evidence="4" id="KW-0808">Transferase</keyword>
<dbReference type="RefSeq" id="WP_218157920.1">
    <property type="nucleotide sequence ID" value="NZ_FPBK01000004.1"/>
</dbReference>
<dbReference type="PANTHER" id="PTHR43304">
    <property type="entry name" value="PHYTOCHROME-LIKE PROTEIN CPH1"/>
    <property type="match status" value="1"/>
</dbReference>
<evidence type="ECO:0000256" key="3">
    <source>
        <dbReference type="ARBA" id="ARBA00022553"/>
    </source>
</evidence>
<dbReference type="CDD" id="cd00082">
    <property type="entry name" value="HisKA"/>
    <property type="match status" value="1"/>
</dbReference>
<evidence type="ECO:0000256" key="5">
    <source>
        <dbReference type="ARBA" id="ARBA00022777"/>
    </source>
</evidence>
<dbReference type="PROSITE" id="PS50113">
    <property type="entry name" value="PAC"/>
    <property type="match status" value="1"/>
</dbReference>
<evidence type="ECO:0000256" key="2">
    <source>
        <dbReference type="ARBA" id="ARBA00012438"/>
    </source>
</evidence>
<dbReference type="InterPro" id="IPR005467">
    <property type="entry name" value="His_kinase_dom"/>
</dbReference>
<gene>
    <name evidence="9" type="ORF">SAMN05216480_104110</name>
</gene>
<dbReference type="PRINTS" id="PR00344">
    <property type="entry name" value="BCTRLSENSOR"/>
</dbReference>
<sequence length="369" mass="42743">MFKFTPEVDSYVDYVPKMLNEIEGYAIILLDIDGNIVNWNKGAERIKGYSAREIIGKNFRRFYPQRDLDFGKPDVILEKAHLEGRAEDEGYRVKKDGSLFWGSVTITAIHNDENVVTGYVKLTRDLTERKLAEEALINHTKEIEQKNKELEQYTYIASHDLQEPLRTVTNFVKLFEEEYQQQLDDTGMLYLDFISKATGRMSELVKGLLDYSRIGQKKNLEVVNCKELVLNIVDDLSELIEDNNAKILVDELPEIKAYSIELRLLFQNLISNAIKFRKPDIAPKIIISAQLKRDGWEFYVRDNGIGIEERYLDRIFVMFQRLHEREEYDGTGIGLAHCKKIVELHQGKISVISKIGKGSTFYFTLKPVE</sequence>
<evidence type="ECO:0000259" key="6">
    <source>
        <dbReference type="PROSITE" id="PS50109"/>
    </source>
</evidence>
<feature type="domain" description="PAC" evidence="8">
    <location>
        <begin position="86"/>
        <end position="138"/>
    </location>
</feature>
<dbReference type="Pfam" id="PF13426">
    <property type="entry name" value="PAS_9"/>
    <property type="match status" value="1"/>
</dbReference>
<dbReference type="InterPro" id="IPR036890">
    <property type="entry name" value="HATPase_C_sf"/>
</dbReference>
<dbReference type="SMART" id="SM00388">
    <property type="entry name" value="HisKA"/>
    <property type="match status" value="1"/>
</dbReference>
<dbReference type="Proteomes" id="UP000199138">
    <property type="component" value="Unassembled WGS sequence"/>
</dbReference>
<dbReference type="PANTHER" id="PTHR43304:SF1">
    <property type="entry name" value="PAC DOMAIN-CONTAINING PROTEIN"/>
    <property type="match status" value="1"/>
</dbReference>
<comment type="catalytic activity">
    <reaction evidence="1">
        <text>ATP + protein L-histidine = ADP + protein N-phospho-L-histidine.</text>
        <dbReference type="EC" id="2.7.13.3"/>
    </reaction>
</comment>
<dbReference type="PROSITE" id="PS50109">
    <property type="entry name" value="HIS_KIN"/>
    <property type="match status" value="1"/>
</dbReference>
<dbReference type="NCBIfam" id="TIGR00229">
    <property type="entry name" value="sensory_box"/>
    <property type="match status" value="1"/>
</dbReference>
<keyword evidence="5" id="KW-0418">Kinase</keyword>
<dbReference type="InterPro" id="IPR052162">
    <property type="entry name" value="Sensor_kinase/Photoreceptor"/>
</dbReference>
<feature type="domain" description="PAS" evidence="7">
    <location>
        <begin position="27"/>
        <end position="65"/>
    </location>
</feature>
<dbReference type="CDD" id="cd00130">
    <property type="entry name" value="PAS"/>
    <property type="match status" value="1"/>
</dbReference>
<dbReference type="EMBL" id="FPBK01000004">
    <property type="protein sequence ID" value="SFU46305.1"/>
    <property type="molecule type" value="Genomic_DNA"/>
</dbReference>
<evidence type="ECO:0000256" key="1">
    <source>
        <dbReference type="ARBA" id="ARBA00000085"/>
    </source>
</evidence>
<evidence type="ECO:0000256" key="4">
    <source>
        <dbReference type="ARBA" id="ARBA00022679"/>
    </source>
</evidence>
<dbReference type="InterPro" id="IPR004358">
    <property type="entry name" value="Sig_transdc_His_kin-like_C"/>
</dbReference>
<dbReference type="InterPro" id="IPR003661">
    <property type="entry name" value="HisK_dim/P_dom"/>
</dbReference>
<dbReference type="SMART" id="SM00091">
    <property type="entry name" value="PAS"/>
    <property type="match status" value="1"/>
</dbReference>
<keyword evidence="3" id="KW-0597">Phosphoprotein</keyword>
<feature type="domain" description="Histidine kinase" evidence="6">
    <location>
        <begin position="156"/>
        <end position="369"/>
    </location>
</feature>
<organism evidence="9 10">
    <name type="scientific">Pustulibacterium marinum</name>
    <dbReference type="NCBI Taxonomy" id="1224947"/>
    <lineage>
        <taxon>Bacteria</taxon>
        <taxon>Pseudomonadati</taxon>
        <taxon>Bacteroidota</taxon>
        <taxon>Flavobacteriia</taxon>
        <taxon>Flavobacteriales</taxon>
        <taxon>Flavobacteriaceae</taxon>
        <taxon>Pustulibacterium</taxon>
    </lineage>
</organism>